<dbReference type="Pfam" id="PF08279">
    <property type="entry name" value="HTH_11"/>
    <property type="match status" value="1"/>
</dbReference>
<dbReference type="STRING" id="375175.AYR53_04710"/>
<keyword evidence="2" id="KW-1185">Reference proteome</keyword>
<dbReference type="InterPro" id="IPR035922">
    <property type="entry name" value="3H_dom_sf"/>
</dbReference>
<dbReference type="InterPro" id="IPR036390">
    <property type="entry name" value="WH_DNA-bd_sf"/>
</dbReference>
<dbReference type="GeneID" id="42981544"/>
<reference evidence="1 2" key="1">
    <citation type="submission" date="2016-03" db="EMBL/GenBank/DDBJ databases">
        <title>Pediococcus and Lactobacillus from brewery environment - whole genome sequencing and assembly.</title>
        <authorList>
            <person name="Behr J."/>
            <person name="Geissler A.J."/>
            <person name="Vogel R.F."/>
        </authorList>
    </citation>
    <scope>NUCLEOTIDE SEQUENCE [LARGE SCALE GENOMIC DNA]</scope>
    <source>
        <strain evidence="1 2">TMW 1.1989</strain>
    </source>
</reference>
<dbReference type="RefSeq" id="WP_068278885.1">
    <property type="nucleotide sequence ID" value="NZ_CP014873.1"/>
</dbReference>
<dbReference type="PANTHER" id="PTHR40068">
    <property type="entry name" value="TRANSCRIPTION REPRESSOR NIAR-RELATED"/>
    <property type="match status" value="1"/>
</dbReference>
<name>A0A192H1L7_9LACO</name>
<sequence length="172" mass="19276">MLSGKKRQEQIRGALIAGTQPISAGHFAKQFGVSRQTIVGDIALMRAQGEKIVATPRGYEYQHDNRHQAIIACRHRPEQIEQELTLIVQAGGSISDVLVEHPLYGQLRGELAIRTRSDVQQFIRKLNKFKGHPLAELTDGIHLHTITFENENQLTQIKQNLHDAGILYEPAS</sequence>
<gene>
    <name evidence="1" type="ORF">AYR53_04710</name>
</gene>
<evidence type="ECO:0000313" key="1">
    <source>
        <dbReference type="EMBL" id="ANK62132.1"/>
    </source>
</evidence>
<dbReference type="InterPro" id="IPR004173">
    <property type="entry name" value="3H_domain"/>
</dbReference>
<dbReference type="Proteomes" id="UP000078582">
    <property type="component" value="Chromosome"/>
</dbReference>
<dbReference type="PIRSF" id="PIRSF037847">
    <property type="entry name" value="NiaR"/>
    <property type="match status" value="1"/>
</dbReference>
<keyword evidence="1" id="KW-0238">DNA-binding</keyword>
<accession>A0A192H1L7</accession>
<dbReference type="OrthoDB" id="9792661at2"/>
<dbReference type="InterPro" id="IPR036388">
    <property type="entry name" value="WH-like_DNA-bd_sf"/>
</dbReference>
<dbReference type="EMBL" id="CP014873">
    <property type="protein sequence ID" value="ANK62132.1"/>
    <property type="molecule type" value="Genomic_DNA"/>
</dbReference>
<organism evidence="1 2">
    <name type="scientific">Loigolactobacillus backii</name>
    <dbReference type="NCBI Taxonomy" id="375175"/>
    <lineage>
        <taxon>Bacteria</taxon>
        <taxon>Bacillati</taxon>
        <taxon>Bacillota</taxon>
        <taxon>Bacilli</taxon>
        <taxon>Lactobacillales</taxon>
        <taxon>Lactobacillaceae</taxon>
        <taxon>Loigolactobacillus</taxon>
    </lineage>
</organism>
<dbReference type="SUPFAM" id="SSF46785">
    <property type="entry name" value="Winged helix' DNA-binding domain"/>
    <property type="match status" value="1"/>
</dbReference>
<protein>
    <submittedName>
        <fullName evidence="1">DNA-binding protein</fullName>
    </submittedName>
</protein>
<evidence type="ECO:0000313" key="2">
    <source>
        <dbReference type="Proteomes" id="UP000078582"/>
    </source>
</evidence>
<dbReference type="Gene3D" id="1.10.10.10">
    <property type="entry name" value="Winged helix-like DNA-binding domain superfamily/Winged helix DNA-binding domain"/>
    <property type="match status" value="1"/>
</dbReference>
<dbReference type="InterPro" id="IPR026043">
    <property type="entry name" value="NadR"/>
</dbReference>
<dbReference type="PANTHER" id="PTHR40068:SF1">
    <property type="entry name" value="TRANSCRIPTION REPRESSOR NIAR-RELATED"/>
    <property type="match status" value="1"/>
</dbReference>
<dbReference type="Pfam" id="PF02829">
    <property type="entry name" value="3H"/>
    <property type="match status" value="1"/>
</dbReference>
<proteinExistence type="predicted"/>
<dbReference type="AlphaFoldDB" id="A0A192H1L7"/>
<dbReference type="InterPro" id="IPR013196">
    <property type="entry name" value="HTH_11"/>
</dbReference>
<dbReference type="GO" id="GO:0003677">
    <property type="term" value="F:DNA binding"/>
    <property type="evidence" value="ECO:0007669"/>
    <property type="project" value="UniProtKB-KW"/>
</dbReference>
<dbReference type="SUPFAM" id="SSF75500">
    <property type="entry name" value="Putative transcriptional regulator TM1602, C-terminal domain"/>
    <property type="match status" value="1"/>
</dbReference>
<dbReference type="GO" id="GO:0036094">
    <property type="term" value="F:small molecule binding"/>
    <property type="evidence" value="ECO:0007669"/>
    <property type="project" value="InterPro"/>
</dbReference>
<dbReference type="Gene3D" id="3.30.1340.20">
    <property type="entry name" value="3H domain"/>
    <property type="match status" value="1"/>
</dbReference>